<dbReference type="AlphaFoldDB" id="A0A0H4PGT7"/>
<dbReference type="InterPro" id="IPR001867">
    <property type="entry name" value="OmpR/PhoB-type_DNA-bd"/>
</dbReference>
<dbReference type="Proteomes" id="UP000036520">
    <property type="component" value="Chromosome"/>
</dbReference>
<proteinExistence type="predicted"/>
<keyword evidence="3" id="KW-0812">Transmembrane</keyword>
<dbReference type="RefSeq" id="WP_048643813.1">
    <property type="nucleotide sequence ID" value="NZ_CP012040.1"/>
</dbReference>
<evidence type="ECO:0000313" key="5">
    <source>
        <dbReference type="EMBL" id="AKP53746.1"/>
    </source>
</evidence>
<dbReference type="OrthoDB" id="7556122at2"/>
<dbReference type="GO" id="GO:0000160">
    <property type="term" value="P:phosphorelay signal transduction system"/>
    <property type="evidence" value="ECO:0007669"/>
    <property type="project" value="InterPro"/>
</dbReference>
<dbReference type="InterPro" id="IPR016032">
    <property type="entry name" value="Sig_transdc_resp-reg_C-effctor"/>
</dbReference>
<dbReference type="EMBL" id="CP012040">
    <property type="protein sequence ID" value="AKP53746.1"/>
    <property type="molecule type" value="Genomic_DNA"/>
</dbReference>
<dbReference type="InterPro" id="IPR036388">
    <property type="entry name" value="WH-like_DNA-bd_sf"/>
</dbReference>
<keyword evidence="1 2" id="KW-0238">DNA-binding</keyword>
<name>A0A0H4PGT7_9BACT</name>
<dbReference type="CDD" id="cd00383">
    <property type="entry name" value="trans_reg_C"/>
    <property type="match status" value="1"/>
</dbReference>
<reference evidence="5 6" key="1">
    <citation type="submission" date="2015-07" db="EMBL/GenBank/DDBJ databases">
        <authorList>
            <person name="Kim K.M."/>
        </authorList>
    </citation>
    <scope>NUCLEOTIDE SEQUENCE [LARGE SCALE GENOMIC DNA]</scope>
    <source>
        <strain evidence="5 6">KCTC 12363</strain>
    </source>
</reference>
<dbReference type="KEGG" id="camu:CA2015_4403"/>
<dbReference type="PATRIC" id="fig|320787.5.peg.4829"/>
<dbReference type="GO" id="GO:0006355">
    <property type="term" value="P:regulation of DNA-templated transcription"/>
    <property type="evidence" value="ECO:0007669"/>
    <property type="project" value="InterPro"/>
</dbReference>
<dbReference type="PROSITE" id="PS51755">
    <property type="entry name" value="OMPR_PHOB"/>
    <property type="match status" value="1"/>
</dbReference>
<dbReference type="GO" id="GO:0003677">
    <property type="term" value="F:DNA binding"/>
    <property type="evidence" value="ECO:0007669"/>
    <property type="project" value="UniProtKB-UniRule"/>
</dbReference>
<organism evidence="5 6">
    <name type="scientific">Cyclobacterium amurskyense</name>
    <dbReference type="NCBI Taxonomy" id="320787"/>
    <lineage>
        <taxon>Bacteria</taxon>
        <taxon>Pseudomonadati</taxon>
        <taxon>Bacteroidota</taxon>
        <taxon>Cytophagia</taxon>
        <taxon>Cytophagales</taxon>
        <taxon>Cyclobacteriaceae</taxon>
        <taxon>Cyclobacterium</taxon>
    </lineage>
</organism>
<dbReference type="SUPFAM" id="SSF46894">
    <property type="entry name" value="C-terminal effector domain of the bipartite response regulators"/>
    <property type="match status" value="1"/>
</dbReference>
<evidence type="ECO:0000256" key="1">
    <source>
        <dbReference type="ARBA" id="ARBA00023125"/>
    </source>
</evidence>
<feature type="DNA-binding region" description="OmpR/PhoB-type" evidence="2">
    <location>
        <begin position="191"/>
        <end position="288"/>
    </location>
</feature>
<keyword evidence="3" id="KW-0472">Membrane</keyword>
<evidence type="ECO:0000256" key="2">
    <source>
        <dbReference type="PROSITE-ProRule" id="PRU01091"/>
    </source>
</evidence>
<feature type="transmembrane region" description="Helical" evidence="3">
    <location>
        <begin position="158"/>
        <end position="176"/>
    </location>
</feature>
<evidence type="ECO:0000259" key="4">
    <source>
        <dbReference type="PROSITE" id="PS51755"/>
    </source>
</evidence>
<feature type="transmembrane region" description="Helical" evidence="3">
    <location>
        <begin position="7"/>
        <end position="25"/>
    </location>
</feature>
<feature type="domain" description="OmpR/PhoB-type" evidence="4">
    <location>
        <begin position="191"/>
        <end position="288"/>
    </location>
</feature>
<accession>A0A0H4PGT7</accession>
<gene>
    <name evidence="5" type="ORF">CA2015_4403</name>
</gene>
<dbReference type="SMART" id="SM00862">
    <property type="entry name" value="Trans_reg_C"/>
    <property type="match status" value="1"/>
</dbReference>
<keyword evidence="3" id="KW-1133">Transmembrane helix</keyword>
<dbReference type="Pfam" id="PF00486">
    <property type="entry name" value="Trans_reg_C"/>
    <property type="match status" value="1"/>
</dbReference>
<keyword evidence="6" id="KW-1185">Reference proteome</keyword>
<sequence>MKKLIQPAGIGIFTMIFTMILLWPWKSDDFAENREIRLRNVGHQILLASGDSTSRVLPIKRISESEYSIVFENPFQFDPDSLVKVIHKGLGEGLVGKKAEGKYQVNVVECIENQVVYSYQMSSHKDKTLIPCQGRLQPKDCYSIKIRFDHNTMRVSNFSVPIIIGILAFGFLLIYNKNALKPSKSKHMGNSQSVGIGKFELYHSKQLLKIGTEEIQLSQKENKLLTLFALHPNEMLERDHLLKEIWEDEGVFVGRSLDMFVSKLRKKLLQDPNIQLKNIRGRGYVLQVN</sequence>
<evidence type="ECO:0000313" key="6">
    <source>
        <dbReference type="Proteomes" id="UP000036520"/>
    </source>
</evidence>
<dbReference type="STRING" id="320787.CA2015_4403"/>
<protein>
    <submittedName>
        <fullName evidence="5">Transcriptional regulator, winged helix family</fullName>
    </submittedName>
</protein>
<dbReference type="Gene3D" id="1.10.10.10">
    <property type="entry name" value="Winged helix-like DNA-binding domain superfamily/Winged helix DNA-binding domain"/>
    <property type="match status" value="1"/>
</dbReference>
<evidence type="ECO:0000256" key="3">
    <source>
        <dbReference type="SAM" id="Phobius"/>
    </source>
</evidence>